<gene>
    <name evidence="7" type="ORF">AUP44_11845</name>
</gene>
<evidence type="ECO:0000256" key="2">
    <source>
        <dbReference type="ARBA" id="ARBA00022723"/>
    </source>
</evidence>
<reference evidence="7 8" key="1">
    <citation type="submission" date="2015-12" db="EMBL/GenBank/DDBJ databases">
        <title>Genome sequence of Tistrella mobilis MCCC 1A02139.</title>
        <authorList>
            <person name="Lu L."/>
            <person name="Lai Q."/>
            <person name="Shao Z."/>
            <person name="Qian P."/>
        </authorList>
    </citation>
    <scope>NUCLEOTIDE SEQUENCE [LARGE SCALE GENOMIC DNA]</scope>
    <source>
        <strain evidence="7 8">MCCC 1A02139</strain>
    </source>
</reference>
<evidence type="ECO:0000256" key="5">
    <source>
        <dbReference type="ARBA" id="ARBA00023239"/>
    </source>
</evidence>
<dbReference type="GO" id="GO:0043436">
    <property type="term" value="P:oxoacid metabolic process"/>
    <property type="evidence" value="ECO:0007669"/>
    <property type="project" value="UniProtKB-ARBA"/>
</dbReference>
<dbReference type="RefSeq" id="WP_062767642.1">
    <property type="nucleotide sequence ID" value="NZ_CP121045.1"/>
</dbReference>
<dbReference type="GeneID" id="97241920"/>
<evidence type="ECO:0000259" key="6">
    <source>
        <dbReference type="Pfam" id="PF00330"/>
    </source>
</evidence>
<evidence type="ECO:0000256" key="1">
    <source>
        <dbReference type="ARBA" id="ARBA00011271"/>
    </source>
</evidence>
<dbReference type="GO" id="GO:0046872">
    <property type="term" value="F:metal ion binding"/>
    <property type="evidence" value="ECO:0007669"/>
    <property type="project" value="UniProtKB-KW"/>
</dbReference>
<evidence type="ECO:0000256" key="4">
    <source>
        <dbReference type="ARBA" id="ARBA00023014"/>
    </source>
</evidence>
<protein>
    <submittedName>
        <fullName evidence="7">3-isopropylmalate dehydratase</fullName>
    </submittedName>
</protein>
<dbReference type="Pfam" id="PF00330">
    <property type="entry name" value="Aconitase"/>
    <property type="match status" value="2"/>
</dbReference>
<evidence type="ECO:0000313" key="7">
    <source>
        <dbReference type="EMBL" id="KYO50650.1"/>
    </source>
</evidence>
<accession>A0A162K7Q8</accession>
<dbReference type="OrthoDB" id="9802769at2"/>
<organism evidence="7 8">
    <name type="scientific">Tistrella mobilis</name>
    <dbReference type="NCBI Taxonomy" id="171437"/>
    <lineage>
        <taxon>Bacteria</taxon>
        <taxon>Pseudomonadati</taxon>
        <taxon>Pseudomonadota</taxon>
        <taxon>Alphaproteobacteria</taxon>
        <taxon>Geminicoccales</taxon>
        <taxon>Geminicoccaceae</taxon>
        <taxon>Tistrella</taxon>
    </lineage>
</organism>
<feature type="domain" description="Aconitase/3-isopropylmalate dehydratase large subunit alpha/beta/alpha" evidence="6">
    <location>
        <begin position="45"/>
        <end position="287"/>
    </location>
</feature>
<feature type="domain" description="Aconitase/3-isopropylmalate dehydratase large subunit alpha/beta/alpha" evidence="6">
    <location>
        <begin position="288"/>
        <end position="409"/>
    </location>
</feature>
<name>A0A162K7Q8_9PROT</name>
<dbReference type="InterPro" id="IPR036008">
    <property type="entry name" value="Aconitase_4Fe-4S_dom"/>
</dbReference>
<dbReference type="InterPro" id="IPR001030">
    <property type="entry name" value="Acoase/IPM_deHydtase_lsu_aba"/>
</dbReference>
<dbReference type="InterPro" id="IPR050067">
    <property type="entry name" value="IPM_dehydratase_rel_enz"/>
</dbReference>
<keyword evidence="2" id="KW-0479">Metal-binding</keyword>
<proteinExistence type="predicted"/>
<dbReference type="InterPro" id="IPR015931">
    <property type="entry name" value="Acnase/IPM_dHydase_lsu_aba_1/3"/>
</dbReference>
<keyword evidence="3" id="KW-0408">Iron</keyword>
<dbReference type="EMBL" id="LPZR01000194">
    <property type="protein sequence ID" value="KYO50650.1"/>
    <property type="molecule type" value="Genomic_DNA"/>
</dbReference>
<dbReference type="GO" id="GO:0051536">
    <property type="term" value="F:iron-sulfur cluster binding"/>
    <property type="evidence" value="ECO:0007669"/>
    <property type="project" value="UniProtKB-KW"/>
</dbReference>
<dbReference type="SUPFAM" id="SSF53732">
    <property type="entry name" value="Aconitase iron-sulfur domain"/>
    <property type="match status" value="1"/>
</dbReference>
<keyword evidence="4" id="KW-0411">Iron-sulfur</keyword>
<sequence>MGYTLAEKVLARTSGRDHVRAGDEIEARPDFVIAYDFPGYTDVIFRQMRDDFGIERVDDASRFAIFIDHMVPTATPKEEELHQMTRAWCAEQGAALYERHGIGHQVSAEVGYAVPGGFAVHFDGHVSQLGAFGSLAIGLRRNLLEAFVRPAISIRVPETVRIDLTGSLRPGVMARDVFHHLVRALGPKFAAFKVLELGGPAVAEMSIESRQTICGLAMFTGATTAVMMPDDKTADWLGDRPKLALDPVFSDDDAVYAARHTVDLSALEPVVVLPPTPSNTRDLSEVIGTEVQAGYLGSCASGRIEDLRAAAQVLKGRQVAPGFALHVVPTSRALMAQAAAEGLITTLVEAGAFVSSPSCDYCFGRIATMAEGQRAVSTGTLNVPGRMGHPKSEIFLCNAAAVAAAAIEGRIADPRRYL</sequence>
<comment type="subunit">
    <text evidence="1">Heterodimer of LeuC and LeuD.</text>
</comment>
<dbReference type="Gene3D" id="3.30.499.10">
    <property type="entry name" value="Aconitase, domain 3"/>
    <property type="match status" value="2"/>
</dbReference>
<evidence type="ECO:0000313" key="8">
    <source>
        <dbReference type="Proteomes" id="UP000075787"/>
    </source>
</evidence>
<dbReference type="GO" id="GO:0016829">
    <property type="term" value="F:lyase activity"/>
    <property type="evidence" value="ECO:0007669"/>
    <property type="project" value="UniProtKB-KW"/>
</dbReference>
<dbReference type="Proteomes" id="UP000075787">
    <property type="component" value="Unassembled WGS sequence"/>
</dbReference>
<dbReference type="PANTHER" id="PTHR43822">
    <property type="entry name" value="HOMOACONITASE, MITOCHONDRIAL-RELATED"/>
    <property type="match status" value="1"/>
</dbReference>
<comment type="caution">
    <text evidence="7">The sequence shown here is derived from an EMBL/GenBank/DDBJ whole genome shotgun (WGS) entry which is preliminary data.</text>
</comment>
<dbReference type="PRINTS" id="PR00415">
    <property type="entry name" value="ACONITASE"/>
</dbReference>
<evidence type="ECO:0000256" key="3">
    <source>
        <dbReference type="ARBA" id="ARBA00023004"/>
    </source>
</evidence>
<keyword evidence="5" id="KW-0456">Lyase</keyword>
<dbReference type="PANTHER" id="PTHR43822:SF2">
    <property type="entry name" value="HOMOACONITASE, MITOCHONDRIAL"/>
    <property type="match status" value="1"/>
</dbReference>
<dbReference type="AlphaFoldDB" id="A0A162K7Q8"/>